<dbReference type="GO" id="GO:0006508">
    <property type="term" value="P:proteolysis"/>
    <property type="evidence" value="ECO:0007669"/>
    <property type="project" value="UniProtKB-KW"/>
</dbReference>
<evidence type="ECO:0000256" key="2">
    <source>
        <dbReference type="ARBA" id="ARBA00022670"/>
    </source>
</evidence>
<name>A0A9X1IR07_9SPHN</name>
<dbReference type="RefSeq" id="WP_214622588.1">
    <property type="nucleotide sequence ID" value="NZ_JAHGAW010000004.1"/>
</dbReference>
<keyword evidence="3" id="KW-0378">Hydrolase</keyword>
<accession>A0A9X1IR07</accession>
<reference evidence="5" key="1">
    <citation type="submission" date="2021-05" db="EMBL/GenBank/DDBJ databases">
        <title>Genome of Sphingobium sp. strain.</title>
        <authorList>
            <person name="Fan R."/>
        </authorList>
    </citation>
    <scope>NUCLEOTIDE SEQUENCE</scope>
    <source>
        <strain evidence="5">H33</strain>
    </source>
</reference>
<feature type="domain" description="Prohead serine protease" evidence="4">
    <location>
        <begin position="10"/>
        <end position="136"/>
    </location>
</feature>
<sequence>MSELGTRPVRFAGYAAIFDRIDIGGDIISPGAFAASLSRRGGEGLPLLWQHRADQPIGRIQMAGEDERGLRVIGEIGGQSAVARQAAALLKDGRIDGLSFGYRVLSAQGERPRRLDALDLVEVSLVTHPMQTLARVHGVE</sequence>
<dbReference type="InterPro" id="IPR006433">
    <property type="entry name" value="Prohead_protease"/>
</dbReference>
<evidence type="ECO:0000313" key="5">
    <source>
        <dbReference type="EMBL" id="MBT2186855.1"/>
    </source>
</evidence>
<keyword evidence="6" id="KW-1185">Reference proteome</keyword>
<gene>
    <name evidence="5" type="ORF">KK488_07815</name>
</gene>
<evidence type="ECO:0000256" key="1">
    <source>
        <dbReference type="ARBA" id="ARBA00022612"/>
    </source>
</evidence>
<organism evidence="5 6">
    <name type="scientific">Sphingobium nicotianae</name>
    <dbReference type="NCBI Taxonomy" id="2782607"/>
    <lineage>
        <taxon>Bacteria</taxon>
        <taxon>Pseudomonadati</taxon>
        <taxon>Pseudomonadota</taxon>
        <taxon>Alphaproteobacteria</taxon>
        <taxon>Sphingomonadales</taxon>
        <taxon>Sphingomonadaceae</taxon>
        <taxon>Sphingobium</taxon>
    </lineage>
</organism>
<evidence type="ECO:0000256" key="3">
    <source>
        <dbReference type="ARBA" id="ARBA00022801"/>
    </source>
</evidence>
<keyword evidence="2 5" id="KW-0645">Protease</keyword>
<dbReference type="NCBIfam" id="TIGR01543">
    <property type="entry name" value="proheadase_HK97"/>
    <property type="match status" value="1"/>
</dbReference>
<dbReference type="Proteomes" id="UP001138757">
    <property type="component" value="Unassembled WGS sequence"/>
</dbReference>
<comment type="caution">
    <text evidence="5">The sequence shown here is derived from an EMBL/GenBank/DDBJ whole genome shotgun (WGS) entry which is preliminary data.</text>
</comment>
<dbReference type="Pfam" id="PF04586">
    <property type="entry name" value="Peptidase_S78"/>
    <property type="match status" value="1"/>
</dbReference>
<dbReference type="SUPFAM" id="SSF50789">
    <property type="entry name" value="Herpes virus serine proteinase, assemblin"/>
    <property type="match status" value="1"/>
</dbReference>
<protein>
    <submittedName>
        <fullName evidence="5">HK97 family phage prohead protease</fullName>
    </submittedName>
</protein>
<evidence type="ECO:0000259" key="4">
    <source>
        <dbReference type="Pfam" id="PF04586"/>
    </source>
</evidence>
<evidence type="ECO:0000313" key="6">
    <source>
        <dbReference type="Proteomes" id="UP001138757"/>
    </source>
</evidence>
<dbReference type="GO" id="GO:0008233">
    <property type="term" value="F:peptidase activity"/>
    <property type="evidence" value="ECO:0007669"/>
    <property type="project" value="UniProtKB-KW"/>
</dbReference>
<dbReference type="AlphaFoldDB" id="A0A9X1IR07"/>
<proteinExistence type="predicted"/>
<dbReference type="EMBL" id="JAHGAW010000004">
    <property type="protein sequence ID" value="MBT2186855.1"/>
    <property type="molecule type" value="Genomic_DNA"/>
</dbReference>
<keyword evidence="1" id="KW-1188">Viral release from host cell</keyword>
<dbReference type="InterPro" id="IPR054613">
    <property type="entry name" value="Peptidase_S78_dom"/>
</dbReference>